<comment type="caution">
    <text evidence="2">The sequence shown here is derived from an EMBL/GenBank/DDBJ whole genome shotgun (WGS) entry which is preliminary data.</text>
</comment>
<dbReference type="STRING" id="641147.HMPREF9021_00998"/>
<dbReference type="AlphaFoldDB" id="V9HMG0"/>
<evidence type="ECO:0008006" key="4">
    <source>
        <dbReference type="Google" id="ProtNLM"/>
    </source>
</evidence>
<dbReference type="GO" id="GO:0008654">
    <property type="term" value="P:phospholipid biosynthetic process"/>
    <property type="evidence" value="ECO:0007669"/>
    <property type="project" value="InterPro"/>
</dbReference>
<dbReference type="InterPro" id="IPR000462">
    <property type="entry name" value="CDP-OH_P_trans"/>
</dbReference>
<keyword evidence="3" id="KW-1185">Reference proteome</keyword>
<dbReference type="Pfam" id="PF01066">
    <property type="entry name" value="CDP-OH_P_transf"/>
    <property type="match status" value="1"/>
</dbReference>
<dbReference type="GO" id="GO:0016780">
    <property type="term" value="F:phosphotransferase activity, for other substituted phosphate groups"/>
    <property type="evidence" value="ECO:0007669"/>
    <property type="project" value="InterPro"/>
</dbReference>
<evidence type="ECO:0000313" key="2">
    <source>
        <dbReference type="EMBL" id="EFG31166.1"/>
    </source>
</evidence>
<dbReference type="GO" id="GO:0016020">
    <property type="term" value="C:membrane"/>
    <property type="evidence" value="ECO:0007669"/>
    <property type="project" value="InterPro"/>
</dbReference>
<feature type="transmembrane region" description="Helical" evidence="1">
    <location>
        <begin position="103"/>
        <end position="132"/>
    </location>
</feature>
<protein>
    <recommendedName>
        <fullName evidence="4">CDP-diacylglycerol-glycerol-3-phosphate 3-phosphatidyltransferase</fullName>
    </recommendedName>
</protein>
<feature type="transmembrane region" description="Helical" evidence="1">
    <location>
        <begin position="32"/>
        <end position="50"/>
    </location>
</feature>
<sequence>MLSLYELKPQFQAALRPLAQKCAAHGITANQITWVAMALSVLVGGFLTLFSKTAWLFWLLPLTFLVRMVLNALDGMLAREFMQESALGGYLNEAGDVVSDAALYLPLAFVLSGFQMGVFIWLAALTEIFGLLGKIHGFNGRRYDGPMGKSDRALFISVLAIWYALAGSLNGWASLLVWLAILAMGFTCWQRLNNGLRAWAKP</sequence>
<feature type="transmembrane region" description="Helical" evidence="1">
    <location>
        <begin position="55"/>
        <end position="73"/>
    </location>
</feature>
<keyword evidence="1" id="KW-0812">Transmembrane</keyword>
<keyword evidence="1" id="KW-1133">Transmembrane helix</keyword>
<organism evidence="2 3">
    <name type="scientific">Simonsiella muelleri ATCC 29453</name>
    <dbReference type="NCBI Taxonomy" id="641147"/>
    <lineage>
        <taxon>Bacteria</taxon>
        <taxon>Pseudomonadati</taxon>
        <taxon>Pseudomonadota</taxon>
        <taxon>Betaproteobacteria</taxon>
        <taxon>Neisseriales</taxon>
        <taxon>Neisseriaceae</taxon>
        <taxon>Simonsiella</taxon>
    </lineage>
</organism>
<dbReference type="HOGENOM" id="CLU_088602_0_0_4"/>
<reference evidence="2 3" key="1">
    <citation type="submission" date="2010-03" db="EMBL/GenBank/DDBJ databases">
        <authorList>
            <consortium name="The Broad Institute Genome Sequencing Platform"/>
            <person name="Ward D."/>
            <person name="Earl A."/>
            <person name="Feldgarden M."/>
            <person name="Gevers D."/>
            <person name="Young S."/>
            <person name="Zeng Q."/>
            <person name="Koehrsen M."/>
            <person name="Alvarado L."/>
            <person name="Berlin A.M."/>
            <person name="Borenstein D."/>
            <person name="Chapman S.B."/>
            <person name="Chen Z."/>
            <person name="Engels R."/>
            <person name="Freedman E."/>
            <person name="Gellesch M."/>
            <person name="Goldberg J."/>
            <person name="Griggs A."/>
            <person name="Gujja S."/>
            <person name="Heilman E.R."/>
            <person name="Heiman D.I."/>
            <person name="Hepburn T.A."/>
            <person name="Howarth C."/>
            <person name="Jen D."/>
            <person name="Larson L."/>
            <person name="Mehta T."/>
            <person name="Park D."/>
            <person name="Pearson M."/>
            <person name="Richards J."/>
            <person name="Roberts A."/>
            <person name="Saif S."/>
            <person name="Shea T.D."/>
            <person name="Shenoy N."/>
            <person name="Sisk P."/>
            <person name="Stolte C."/>
            <person name="Sykes S.N."/>
            <person name="Walk T."/>
            <person name="White J."/>
            <person name="Yandava C."/>
            <person name="Izard J."/>
            <person name="Baranova O.V."/>
            <person name="Blanton J.M."/>
            <person name="Tanner A.C."/>
            <person name="Dewhirst F."/>
            <person name="Haas B."/>
            <person name="Nusbaum C."/>
            <person name="Birren B."/>
        </authorList>
    </citation>
    <scope>NUCLEOTIDE SEQUENCE [LARGE SCALE GENOMIC DNA]</scope>
    <source>
        <strain evidence="2 3">ATCC 29453</strain>
    </source>
</reference>
<dbReference type="Gene3D" id="1.20.120.1760">
    <property type="match status" value="1"/>
</dbReference>
<evidence type="ECO:0000313" key="3">
    <source>
        <dbReference type="Proteomes" id="UP000017813"/>
    </source>
</evidence>
<dbReference type="KEGG" id="smur:BWP33_05520"/>
<accession>V9HMG0</accession>
<reference evidence="2 3" key="2">
    <citation type="submission" date="2011-10" db="EMBL/GenBank/DDBJ databases">
        <title>The Genome Sequence of Simonsiella muelleri ATCC 29453.</title>
        <authorList>
            <consortium name="The Broad Institute Genome Sequencing Platform"/>
            <consortium name="The Broad Institute Genome Sequencing Center for Infectious Disease"/>
            <person name="Earl A."/>
            <person name="Ward D."/>
            <person name="Feldgarden M."/>
            <person name="Gevers D."/>
            <person name="Izard J."/>
            <person name="Baranova O.V."/>
            <person name="Blanton J.M."/>
            <person name="Tanner A.C."/>
            <person name="Dewhirst F."/>
            <person name="Young S.K."/>
            <person name="Zeng Q."/>
            <person name="Gargeya S."/>
            <person name="Fitzgerald M."/>
            <person name="Haas B."/>
            <person name="Abouelleil A."/>
            <person name="Alvarado L."/>
            <person name="Arachchi H.M."/>
            <person name="Berlin A."/>
            <person name="Brown A."/>
            <person name="Chapman S.B."/>
            <person name="Chen Z."/>
            <person name="Dunbar C."/>
            <person name="Freedman E."/>
            <person name="Gearin G."/>
            <person name="Goldberg J."/>
            <person name="Griggs A."/>
            <person name="Gujja S."/>
            <person name="Heiman D."/>
            <person name="Howarth C."/>
            <person name="Larson L."/>
            <person name="Lui A."/>
            <person name="MacDonald P.J.P."/>
            <person name="Montmayeur A."/>
            <person name="Murphy C."/>
            <person name="Neiman D."/>
            <person name="Pearson M."/>
            <person name="Priest M."/>
            <person name="Roberts A."/>
            <person name="Saif S."/>
            <person name="Shea T."/>
            <person name="Shenoy N."/>
            <person name="Sisk P."/>
            <person name="Stolte C."/>
            <person name="Sykes S."/>
            <person name="Wortman J."/>
            <person name="Nusbaum C."/>
            <person name="Birren B."/>
        </authorList>
    </citation>
    <scope>NUCLEOTIDE SEQUENCE [LARGE SCALE GENOMIC DNA]</scope>
    <source>
        <strain evidence="2 3">ATCC 29453</strain>
    </source>
</reference>
<proteinExistence type="predicted"/>
<dbReference type="InterPro" id="IPR043130">
    <property type="entry name" value="CDP-OH_PTrfase_TM_dom"/>
</dbReference>
<gene>
    <name evidence="2" type="ORF">HMPREF9021_00998</name>
</gene>
<dbReference type="OrthoDB" id="1034332at2"/>
<dbReference type="RefSeq" id="WP_002641976.1">
    <property type="nucleotide sequence ID" value="NZ_CP019448.1"/>
</dbReference>
<dbReference type="Proteomes" id="UP000017813">
    <property type="component" value="Unassembled WGS sequence"/>
</dbReference>
<keyword evidence="1" id="KW-0472">Membrane</keyword>
<name>V9HMG0_9NEIS</name>
<evidence type="ECO:0000256" key="1">
    <source>
        <dbReference type="SAM" id="Phobius"/>
    </source>
</evidence>
<feature type="transmembrane region" description="Helical" evidence="1">
    <location>
        <begin position="153"/>
        <end position="169"/>
    </location>
</feature>
<dbReference type="EMBL" id="ADCY02000032">
    <property type="protein sequence ID" value="EFG31166.1"/>
    <property type="molecule type" value="Genomic_DNA"/>
</dbReference>
<dbReference type="eggNOG" id="COG0558">
    <property type="taxonomic scope" value="Bacteria"/>
</dbReference>